<evidence type="ECO:0000313" key="3">
    <source>
        <dbReference type="EMBL" id="MBK1780876.1"/>
    </source>
</evidence>
<proteinExistence type="predicted"/>
<keyword evidence="4" id="KW-1185">Reference proteome</keyword>
<sequence length="127" mass="14436">MLFYAVVFIVLGVIFKLLLSEKILYPAIIITTILWAFAFGPWAILTFFELLLGVTIVESVKSNTDINSKNTESNKNTSPTRKDYLTPTSRRNIVAKESSSPIKDDNFDIDIKKLNVAYTKELNKNSW</sequence>
<dbReference type="RefSeq" id="WP_200235182.1">
    <property type="nucleotide sequence ID" value="NZ_JAENGP010000005.1"/>
</dbReference>
<evidence type="ECO:0000313" key="4">
    <source>
        <dbReference type="Proteomes" id="UP000635316"/>
    </source>
</evidence>
<accession>A0ABS1EBC4</accession>
<evidence type="ECO:0000256" key="1">
    <source>
        <dbReference type="SAM" id="MobiDB-lite"/>
    </source>
</evidence>
<feature type="region of interest" description="Disordered" evidence="1">
    <location>
        <begin position="65"/>
        <end position="91"/>
    </location>
</feature>
<evidence type="ECO:0000256" key="2">
    <source>
        <dbReference type="SAM" id="Phobius"/>
    </source>
</evidence>
<protein>
    <submittedName>
        <fullName evidence="3">Uncharacterized protein</fullName>
    </submittedName>
</protein>
<dbReference type="Proteomes" id="UP000635316">
    <property type="component" value="Unassembled WGS sequence"/>
</dbReference>
<keyword evidence="2" id="KW-0472">Membrane</keyword>
<comment type="caution">
    <text evidence="3">The sequence shown here is derived from an EMBL/GenBank/DDBJ whole genome shotgun (WGS) entry which is preliminary data.</text>
</comment>
<reference evidence="3 4" key="1">
    <citation type="submission" date="2020-12" db="EMBL/GenBank/DDBJ databases">
        <authorList>
            <person name="Lu T."/>
            <person name="Wang Q."/>
            <person name="Han X."/>
        </authorList>
    </citation>
    <scope>NUCLEOTIDE SEQUENCE [LARGE SCALE GENOMIC DNA]</scope>
    <source>
        <strain evidence="3 4">WQ 585</strain>
    </source>
</reference>
<organism evidence="3 4">
    <name type="scientific">Advenella mandrilli</name>
    <dbReference type="NCBI Taxonomy" id="2800330"/>
    <lineage>
        <taxon>Bacteria</taxon>
        <taxon>Pseudomonadati</taxon>
        <taxon>Pseudomonadota</taxon>
        <taxon>Betaproteobacteria</taxon>
        <taxon>Burkholderiales</taxon>
        <taxon>Alcaligenaceae</taxon>
    </lineage>
</organism>
<gene>
    <name evidence="3" type="ORF">JHL22_06565</name>
</gene>
<feature type="compositionally biased region" description="Low complexity" evidence="1">
    <location>
        <begin position="67"/>
        <end position="78"/>
    </location>
</feature>
<dbReference type="EMBL" id="JAENGP010000005">
    <property type="protein sequence ID" value="MBK1780876.1"/>
    <property type="molecule type" value="Genomic_DNA"/>
</dbReference>
<keyword evidence="2" id="KW-1133">Transmembrane helix</keyword>
<name>A0ABS1EBC4_9BURK</name>
<feature type="transmembrane region" description="Helical" evidence="2">
    <location>
        <begin position="30"/>
        <end position="52"/>
    </location>
</feature>
<keyword evidence="2" id="KW-0812">Transmembrane</keyword>